<reference evidence="1 2" key="1">
    <citation type="submission" date="2016-08" db="EMBL/GenBank/DDBJ databases">
        <authorList>
            <person name="Seilhamer J.J."/>
        </authorList>
    </citation>
    <scope>NUCLEOTIDE SEQUENCE [LARGE SCALE GENOMIC DNA]</scope>
    <source>
        <strain evidence="1">M3/6</strain>
    </source>
</reference>
<dbReference type="PANTHER" id="PTHR41244">
    <property type="entry name" value="RHAMNAN SYNTHESIS F"/>
    <property type="match status" value="1"/>
</dbReference>
<dbReference type="EMBL" id="LT605205">
    <property type="protein sequence ID" value="SCD21025.1"/>
    <property type="molecule type" value="Genomic_DNA"/>
</dbReference>
<name>A0A1R3TAP1_9BACT</name>
<dbReference type="Gene3D" id="3.20.20.80">
    <property type="entry name" value="Glycosidases"/>
    <property type="match status" value="1"/>
</dbReference>
<keyword evidence="2" id="KW-1185">Reference proteome</keyword>
<dbReference type="Proteomes" id="UP000187464">
    <property type="component" value="Chromosome I"/>
</dbReference>
<gene>
    <name evidence="1" type="ORF">PSM36_2220</name>
</gene>
<accession>A0A1R3TAP1</accession>
<dbReference type="GO" id="GO:0016787">
    <property type="term" value="F:hydrolase activity"/>
    <property type="evidence" value="ECO:0007669"/>
    <property type="project" value="UniProtKB-KW"/>
</dbReference>
<dbReference type="PANTHER" id="PTHR41244:SF1">
    <property type="entry name" value="GLYCOSYLTRANSFERASE"/>
    <property type="match status" value="1"/>
</dbReference>
<dbReference type="CDD" id="cd11579">
    <property type="entry name" value="Glyco_tran_WbsX"/>
    <property type="match status" value="1"/>
</dbReference>
<dbReference type="Pfam" id="PF14307">
    <property type="entry name" value="Glyco_tran_WbsX"/>
    <property type="match status" value="1"/>
</dbReference>
<proteinExistence type="predicted"/>
<dbReference type="STRING" id="1642647.PSM36_2220"/>
<dbReference type="AlphaFoldDB" id="A0A1R3TAP1"/>
<organism evidence="1 2">
    <name type="scientific">Proteiniphilum saccharofermentans</name>
    <dbReference type="NCBI Taxonomy" id="1642647"/>
    <lineage>
        <taxon>Bacteria</taxon>
        <taxon>Pseudomonadati</taxon>
        <taxon>Bacteroidota</taxon>
        <taxon>Bacteroidia</taxon>
        <taxon>Bacteroidales</taxon>
        <taxon>Dysgonomonadaceae</taxon>
        <taxon>Proteiniphilum</taxon>
    </lineage>
</organism>
<dbReference type="KEGG" id="psac:PSM36_2220"/>
<dbReference type="InterPro" id="IPR032719">
    <property type="entry name" value="WbsX"/>
</dbReference>
<protein>
    <submittedName>
        <fullName evidence="1">Glycosyl hydrolase family 99-like domain</fullName>
    </submittedName>
</protein>
<keyword evidence="1" id="KW-0378">Hydrolase</keyword>
<sequence>MNKKLLLSGLLIVTVFIFSACKHSSGKIDTESEYIVAAFYWPAYHYEPRAEFLFPDRKGEWEIIYNAVPKEEGHQQPKIPLWGYLNEADPTDMDKKITEAVNYDINTFIFDWYWYDGQPFLESCINDGFLKANNGRMNFYLMWANHDATTYWDVDNPKIDSVIWKGGVDREQFDIVVDRVINHYFKDPSYLKINGEPVFSIYELNTLINGLGGAEQTKKALEHFTEKTKEAGFPGLHLQSILWQALPNTIEGVPGDTIKSQDEVLSYFGFKSLTNYCWAHLQNPDGDYEVWGDASTEMWDQFHNDFSMTYFPNVTVGWDANPRFLFKAGYINNSTPQKFKRYLLKAKSHVDHYNIEPKIITINAWNEWSEGSYLEPDTIWEYQYLDAVKNVFGTIDKR</sequence>
<evidence type="ECO:0000313" key="2">
    <source>
        <dbReference type="Proteomes" id="UP000187464"/>
    </source>
</evidence>
<dbReference type="PROSITE" id="PS51257">
    <property type="entry name" value="PROKAR_LIPOPROTEIN"/>
    <property type="match status" value="1"/>
</dbReference>
<evidence type="ECO:0000313" key="1">
    <source>
        <dbReference type="EMBL" id="SCD21025.1"/>
    </source>
</evidence>